<accession>A0A0C2DY52</accession>
<proteinExistence type="predicted"/>
<dbReference type="InterPro" id="IPR028823">
    <property type="entry name" value="NALCN"/>
</dbReference>
<dbReference type="GO" id="GO:0005886">
    <property type="term" value="C:plasma membrane"/>
    <property type="evidence" value="ECO:0007669"/>
    <property type="project" value="TreeGrafter"/>
</dbReference>
<evidence type="ECO:0000313" key="3">
    <source>
        <dbReference type="Proteomes" id="UP000054047"/>
    </source>
</evidence>
<dbReference type="GO" id="GO:0032230">
    <property type="term" value="P:positive regulation of synaptic transmission, GABAergic"/>
    <property type="evidence" value="ECO:0007669"/>
    <property type="project" value="TreeGrafter"/>
</dbReference>
<keyword evidence="3" id="KW-1185">Reference proteome</keyword>
<gene>
    <name evidence="2" type="ORF">ANCDUO_01765</name>
</gene>
<dbReference type="PANTHER" id="PTHR46141:SF2">
    <property type="entry name" value="ION TRANSPORT DOMAIN-CONTAINING PROTEIN"/>
    <property type="match status" value="1"/>
</dbReference>
<dbReference type="EMBL" id="KN726529">
    <property type="protein sequence ID" value="KIH67902.1"/>
    <property type="molecule type" value="Genomic_DNA"/>
</dbReference>
<sequence length="119" mass="13577">MCPLAGASVFTVYLAASEEGWVYVLYDCMDSLPSHLAFIYFLTLIFFLAWLVKDKLTGQNAVVVHPSKQLNADYCIQCHEEYKEDGDILHLLARPPEKTVVCELESRVSRNLNNKHELQ</sequence>
<dbReference type="Proteomes" id="UP000054047">
    <property type="component" value="Unassembled WGS sequence"/>
</dbReference>
<feature type="transmembrane region" description="Helical" evidence="1">
    <location>
        <begin position="33"/>
        <end position="52"/>
    </location>
</feature>
<name>A0A0C2DY52_9BILA</name>
<reference evidence="2 3" key="1">
    <citation type="submission" date="2013-12" db="EMBL/GenBank/DDBJ databases">
        <title>Draft genome of the parsitic nematode Ancylostoma duodenale.</title>
        <authorList>
            <person name="Mitreva M."/>
        </authorList>
    </citation>
    <scope>NUCLEOTIDE SEQUENCE [LARGE SCALE GENOMIC DNA]</scope>
    <source>
        <strain evidence="2 3">Zhejiang</strain>
    </source>
</reference>
<dbReference type="GO" id="GO:0032224">
    <property type="term" value="P:positive regulation of synaptic transmission, cholinergic"/>
    <property type="evidence" value="ECO:0007669"/>
    <property type="project" value="TreeGrafter"/>
</dbReference>
<evidence type="ECO:0000313" key="2">
    <source>
        <dbReference type="EMBL" id="KIH67902.1"/>
    </source>
</evidence>
<keyword evidence="1" id="KW-0812">Transmembrane</keyword>
<dbReference type="AlphaFoldDB" id="A0A0C2DY52"/>
<dbReference type="Gene3D" id="1.10.287.70">
    <property type="match status" value="1"/>
</dbReference>
<evidence type="ECO:0000256" key="1">
    <source>
        <dbReference type="SAM" id="Phobius"/>
    </source>
</evidence>
<organism evidence="2 3">
    <name type="scientific">Ancylostoma duodenale</name>
    <dbReference type="NCBI Taxonomy" id="51022"/>
    <lineage>
        <taxon>Eukaryota</taxon>
        <taxon>Metazoa</taxon>
        <taxon>Ecdysozoa</taxon>
        <taxon>Nematoda</taxon>
        <taxon>Chromadorea</taxon>
        <taxon>Rhabditida</taxon>
        <taxon>Rhabditina</taxon>
        <taxon>Rhabditomorpha</taxon>
        <taxon>Strongyloidea</taxon>
        <taxon>Ancylostomatidae</taxon>
        <taxon>Ancylostomatinae</taxon>
        <taxon>Ancylostoma</taxon>
    </lineage>
</organism>
<dbReference type="GO" id="GO:0005261">
    <property type="term" value="F:monoatomic cation channel activity"/>
    <property type="evidence" value="ECO:0007669"/>
    <property type="project" value="InterPro"/>
</dbReference>
<dbReference type="PANTHER" id="PTHR46141">
    <property type="entry name" value="SODIUM LEAK CHANNEL NON-SELECTIVE PROTEIN"/>
    <property type="match status" value="1"/>
</dbReference>
<keyword evidence="1" id="KW-1133">Transmembrane helix</keyword>
<dbReference type="OrthoDB" id="10069766at2759"/>
<keyword evidence="1" id="KW-0472">Membrane</keyword>
<protein>
    <submittedName>
        <fullName evidence="2">Uncharacterized protein</fullName>
    </submittedName>
</protein>